<comment type="subcellular location">
    <subcellularLocation>
        <location evidence="2">Cell inner membrane</location>
        <topology evidence="2">Multi-pass membrane protein</topology>
    </subcellularLocation>
</comment>
<dbReference type="GO" id="GO:0005886">
    <property type="term" value="C:plasma membrane"/>
    <property type="evidence" value="ECO:0007669"/>
    <property type="project" value="UniProtKB-SubCell"/>
</dbReference>
<keyword evidence="8" id="KW-0479">Metal-binding</keyword>
<evidence type="ECO:0000313" key="17">
    <source>
        <dbReference type="EMBL" id="PVG82264.1"/>
    </source>
</evidence>
<evidence type="ECO:0000313" key="18">
    <source>
        <dbReference type="Proteomes" id="UP000246018"/>
    </source>
</evidence>
<dbReference type="PROSITE" id="PS00202">
    <property type="entry name" value="RUBREDOXIN"/>
    <property type="match status" value="1"/>
</dbReference>
<dbReference type="GO" id="GO:0006629">
    <property type="term" value="P:lipid metabolic process"/>
    <property type="evidence" value="ECO:0007669"/>
    <property type="project" value="InterPro"/>
</dbReference>
<evidence type="ECO:0000256" key="15">
    <source>
        <dbReference type="SAM" id="Phobius"/>
    </source>
</evidence>
<name>A0A2T8F956_9ACTN</name>
<sequence length="502" mass="56800">MADLASGTVAEGTTEAWKDRKRYLWLLGLMVPGLGIMAVIGYLYTGWWWLLLAGPILVNGIIPLLDLAFGLDPSNPPDDIIDQLENDKYYRWVVYAYLPLQFVILYAASAFIADINPIAWLTDLVGATSWVSETLGASLVRDVDLTWWEKCFLAFSMAGIMGIGINTAHELGHKKESVERWLSKIALAPTCYGHFYIEHNRGHHVRVATPEDPASSRLGESFYRFWPRTVTGSLKSAWQLEARRYQRKGTHPFHWGNDVLNAWLMSVVLYGSIVALFGWEVMPYLLITIVAGFSLLEIINYLEHYGMLRQKVGPEGRQRYERVLPQHSWNSNNIVTNVFLYHLQRHSDHHANPTRRYQALRDFKESPALPTGYAGSLTIALFPPLWRWVMDKRVVAHLDGDVTLANIQPGKEQKYLAKFPPAVDHQVHVDDRFAQKFEGEVLAAKCPGCAYVYEVAAGDEHEGFPAGTAWSEIPDGWCCPDCGVREKIDFIQIDPATLKVRA</sequence>
<dbReference type="EMBL" id="QDGZ01000005">
    <property type="protein sequence ID" value="PVG82264.1"/>
    <property type="molecule type" value="Genomic_DNA"/>
</dbReference>
<evidence type="ECO:0000256" key="12">
    <source>
        <dbReference type="ARBA" id="ARBA00023004"/>
    </source>
</evidence>
<dbReference type="PANTHER" id="PTHR38674:SF1">
    <property type="entry name" value="ALKANE 1-MONOOXYGENASE 1"/>
    <property type="match status" value="1"/>
</dbReference>
<dbReference type="GO" id="GO:0004497">
    <property type="term" value="F:monooxygenase activity"/>
    <property type="evidence" value="ECO:0007669"/>
    <property type="project" value="UniProtKB-KW"/>
</dbReference>
<feature type="transmembrane region" description="Helical" evidence="15">
    <location>
        <begin position="50"/>
        <end position="71"/>
    </location>
</feature>
<organism evidence="17 18">
    <name type="scientific">Nocardioides gansuensis</name>
    <dbReference type="NCBI Taxonomy" id="2138300"/>
    <lineage>
        <taxon>Bacteria</taxon>
        <taxon>Bacillati</taxon>
        <taxon>Actinomycetota</taxon>
        <taxon>Actinomycetes</taxon>
        <taxon>Propionibacteriales</taxon>
        <taxon>Nocardioidaceae</taxon>
        <taxon>Nocardioides</taxon>
    </lineage>
</organism>
<evidence type="ECO:0000256" key="9">
    <source>
        <dbReference type="ARBA" id="ARBA00022982"/>
    </source>
</evidence>
<dbReference type="InterPro" id="IPR033885">
    <property type="entry name" value="AlkB/XylM"/>
</dbReference>
<feature type="transmembrane region" description="Helical" evidence="15">
    <location>
        <begin position="92"/>
        <end position="113"/>
    </location>
</feature>
<dbReference type="Gene3D" id="2.20.28.10">
    <property type="match status" value="1"/>
</dbReference>
<evidence type="ECO:0000256" key="13">
    <source>
        <dbReference type="ARBA" id="ARBA00023033"/>
    </source>
</evidence>
<dbReference type="Pfam" id="PF00487">
    <property type="entry name" value="FA_desaturase"/>
    <property type="match status" value="1"/>
</dbReference>
<evidence type="ECO:0000256" key="4">
    <source>
        <dbReference type="ARBA" id="ARBA00022448"/>
    </source>
</evidence>
<evidence type="ECO:0000256" key="5">
    <source>
        <dbReference type="ARBA" id="ARBA00022475"/>
    </source>
</evidence>
<dbReference type="InterPro" id="IPR005804">
    <property type="entry name" value="FA_desaturase_dom"/>
</dbReference>
<evidence type="ECO:0000256" key="7">
    <source>
        <dbReference type="ARBA" id="ARBA00022692"/>
    </source>
</evidence>
<proteinExistence type="inferred from homology"/>
<dbReference type="PANTHER" id="PTHR38674">
    <property type="entry name" value="ALKANE 1-MONOOXYGENASE 1"/>
    <property type="match status" value="1"/>
</dbReference>
<comment type="similarity">
    <text evidence="3">Belongs to the fatty acid desaturase type 1 family. AlkB subfamily.</text>
</comment>
<keyword evidence="5" id="KW-1003">Cell membrane</keyword>
<gene>
    <name evidence="17" type="ORF">DDE18_12255</name>
</gene>
<feature type="transmembrane region" description="Helical" evidence="15">
    <location>
        <begin position="284"/>
        <end position="302"/>
    </location>
</feature>
<keyword evidence="18" id="KW-1185">Reference proteome</keyword>
<evidence type="ECO:0000256" key="3">
    <source>
        <dbReference type="ARBA" id="ARBA00010823"/>
    </source>
</evidence>
<evidence type="ECO:0000259" key="16">
    <source>
        <dbReference type="PROSITE" id="PS50903"/>
    </source>
</evidence>
<dbReference type="AlphaFoldDB" id="A0A2T8F956"/>
<dbReference type="InterPro" id="IPR018527">
    <property type="entry name" value="Rubredoxin_Fe_BS"/>
</dbReference>
<feature type="transmembrane region" description="Helical" evidence="15">
    <location>
        <begin position="147"/>
        <end position="165"/>
    </location>
</feature>
<keyword evidence="11" id="KW-0560">Oxidoreductase</keyword>
<feature type="transmembrane region" description="Helical" evidence="15">
    <location>
        <begin position="259"/>
        <end position="278"/>
    </location>
</feature>
<dbReference type="PROSITE" id="PS50903">
    <property type="entry name" value="RUBREDOXIN_LIKE"/>
    <property type="match status" value="1"/>
</dbReference>
<dbReference type="OrthoDB" id="4759734at2"/>
<keyword evidence="10 15" id="KW-1133">Transmembrane helix</keyword>
<keyword evidence="4" id="KW-0813">Transport</keyword>
<evidence type="ECO:0000256" key="8">
    <source>
        <dbReference type="ARBA" id="ARBA00022723"/>
    </source>
</evidence>
<evidence type="ECO:0000256" key="2">
    <source>
        <dbReference type="ARBA" id="ARBA00004429"/>
    </source>
</evidence>
<evidence type="ECO:0000256" key="11">
    <source>
        <dbReference type="ARBA" id="ARBA00023002"/>
    </source>
</evidence>
<dbReference type="InterPro" id="IPR024935">
    <property type="entry name" value="Rubredoxin_dom"/>
</dbReference>
<feature type="domain" description="Rubredoxin-like" evidence="16">
    <location>
        <begin position="441"/>
        <end position="493"/>
    </location>
</feature>
<evidence type="ECO:0000256" key="10">
    <source>
        <dbReference type="ARBA" id="ARBA00022989"/>
    </source>
</evidence>
<dbReference type="InterPro" id="IPR024934">
    <property type="entry name" value="Rubredoxin-like_dom"/>
</dbReference>
<keyword evidence="9" id="KW-0249">Electron transport</keyword>
<keyword evidence="6" id="KW-0997">Cell inner membrane</keyword>
<dbReference type="RefSeq" id="WP_116572568.1">
    <property type="nucleotide sequence ID" value="NZ_QDGZ01000005.1"/>
</dbReference>
<feature type="transmembrane region" description="Helical" evidence="15">
    <location>
        <begin position="23"/>
        <end position="44"/>
    </location>
</feature>
<keyword evidence="12" id="KW-0408">Iron</keyword>
<dbReference type="CDD" id="cd00730">
    <property type="entry name" value="rubredoxin"/>
    <property type="match status" value="1"/>
</dbReference>
<protein>
    <submittedName>
        <fullName evidence="17">Alkane 1-monooxygenase</fullName>
    </submittedName>
</protein>
<dbReference type="SUPFAM" id="SSF57802">
    <property type="entry name" value="Rubredoxin-like"/>
    <property type="match status" value="1"/>
</dbReference>
<reference evidence="17 18" key="1">
    <citation type="submission" date="2018-04" db="EMBL/GenBank/DDBJ databases">
        <title>Genome of Nocardioides gansuensis WSJ-1.</title>
        <authorList>
            <person name="Wu S."/>
            <person name="Wang G."/>
        </authorList>
    </citation>
    <scope>NUCLEOTIDE SEQUENCE [LARGE SCALE GENOMIC DNA]</scope>
    <source>
        <strain evidence="17 18">WSJ-1</strain>
    </source>
</reference>
<dbReference type="Pfam" id="PF00301">
    <property type="entry name" value="Rubredoxin"/>
    <property type="match status" value="1"/>
</dbReference>
<comment type="function">
    <text evidence="1">Involved in the hydrocarbon hydroxylating system, which transfers electrons from NADH to rubredoxin reductase and then through rubredoxin to alkane 1 monooxygenase.</text>
</comment>
<dbReference type="CDD" id="cd03512">
    <property type="entry name" value="Alkane-hydroxylase"/>
    <property type="match status" value="1"/>
</dbReference>
<keyword evidence="13 17" id="KW-0503">Monooxygenase</keyword>
<evidence type="ECO:0000256" key="14">
    <source>
        <dbReference type="ARBA" id="ARBA00023136"/>
    </source>
</evidence>
<evidence type="ECO:0000256" key="1">
    <source>
        <dbReference type="ARBA" id="ARBA00002792"/>
    </source>
</evidence>
<comment type="caution">
    <text evidence="17">The sequence shown here is derived from an EMBL/GenBank/DDBJ whole genome shotgun (WGS) entry which is preliminary data.</text>
</comment>
<keyword evidence="14 15" id="KW-0472">Membrane</keyword>
<dbReference type="Proteomes" id="UP000246018">
    <property type="component" value="Unassembled WGS sequence"/>
</dbReference>
<keyword evidence="7 15" id="KW-0812">Transmembrane</keyword>
<dbReference type="GO" id="GO:0005506">
    <property type="term" value="F:iron ion binding"/>
    <property type="evidence" value="ECO:0007669"/>
    <property type="project" value="InterPro"/>
</dbReference>
<accession>A0A2T8F956</accession>
<evidence type="ECO:0000256" key="6">
    <source>
        <dbReference type="ARBA" id="ARBA00022519"/>
    </source>
</evidence>